<dbReference type="EMBL" id="CAMPGE010004907">
    <property type="protein sequence ID" value="CAI2363758.1"/>
    <property type="molecule type" value="Genomic_DNA"/>
</dbReference>
<sequence length="336" mass="38410">MDSKMKAPFGKWNKRPVENTNCMIKSLIKFVEMKEEGKSSKKISNKKDKYVSRMAEIVTGKSSKCPNTFTNMLEIVSESAKYPSQLLKIYSNLSVFAKETISLLLLILNEFMGLEADPNPLSMSLAPMGDDFIDEILAKPTYKKLLGIFARQPETNQCLLRQEVLQKLAEGVTSEGEAWMEILEQVFISEQHQDVISRYIGDNYADVMGLFKGILKHESKGIQVRGLILLSELLNRCGSVKDFTEKYLEDRENLDLVICLITDESADVKDSAFELLIIYLYTPKDMKSDEVNGLIEENCENLITIIEKDLEVVKEEKQIKQRKEAIEWLTQIHQNM</sequence>
<name>A0AAD1UEP2_EUPCR</name>
<evidence type="ECO:0000313" key="3">
    <source>
        <dbReference type="Proteomes" id="UP001295684"/>
    </source>
</evidence>
<keyword evidence="3" id="KW-1185">Reference proteome</keyword>
<proteinExistence type="inferred from homology"/>
<dbReference type="InterPro" id="IPR013878">
    <property type="entry name" value="Mo25"/>
</dbReference>
<dbReference type="InterPro" id="IPR011989">
    <property type="entry name" value="ARM-like"/>
</dbReference>
<accession>A0AAD1UEP2</accession>
<dbReference type="SUPFAM" id="SSF48371">
    <property type="entry name" value="ARM repeat"/>
    <property type="match status" value="1"/>
</dbReference>
<dbReference type="Proteomes" id="UP001295684">
    <property type="component" value="Unassembled WGS sequence"/>
</dbReference>
<reference evidence="2" key="1">
    <citation type="submission" date="2023-07" db="EMBL/GenBank/DDBJ databases">
        <authorList>
            <consortium name="AG Swart"/>
            <person name="Singh M."/>
            <person name="Singh A."/>
            <person name="Seah K."/>
            <person name="Emmerich C."/>
        </authorList>
    </citation>
    <scope>NUCLEOTIDE SEQUENCE</scope>
    <source>
        <strain evidence="2">DP1</strain>
    </source>
</reference>
<gene>
    <name evidence="2" type="ORF">ECRASSUSDP1_LOCUS5095</name>
</gene>
<dbReference type="Gene3D" id="1.25.10.10">
    <property type="entry name" value="Leucine-rich Repeat Variant"/>
    <property type="match status" value="1"/>
</dbReference>
<dbReference type="InterPro" id="IPR016024">
    <property type="entry name" value="ARM-type_fold"/>
</dbReference>
<comment type="caution">
    <text evidence="2">The sequence shown here is derived from an EMBL/GenBank/DDBJ whole genome shotgun (WGS) entry which is preliminary data.</text>
</comment>
<comment type="similarity">
    <text evidence="1">Belongs to the Mo25 family.</text>
</comment>
<dbReference type="GO" id="GO:0035556">
    <property type="term" value="P:intracellular signal transduction"/>
    <property type="evidence" value="ECO:0007669"/>
    <property type="project" value="TreeGrafter"/>
</dbReference>
<dbReference type="PANTHER" id="PTHR10182:SF3">
    <property type="entry name" value="PROTEIN MO25"/>
    <property type="match status" value="1"/>
</dbReference>
<evidence type="ECO:0000313" key="2">
    <source>
        <dbReference type="EMBL" id="CAI2363758.1"/>
    </source>
</evidence>
<dbReference type="AlphaFoldDB" id="A0AAD1UEP2"/>
<organism evidence="2 3">
    <name type="scientific">Euplotes crassus</name>
    <dbReference type="NCBI Taxonomy" id="5936"/>
    <lineage>
        <taxon>Eukaryota</taxon>
        <taxon>Sar</taxon>
        <taxon>Alveolata</taxon>
        <taxon>Ciliophora</taxon>
        <taxon>Intramacronucleata</taxon>
        <taxon>Spirotrichea</taxon>
        <taxon>Hypotrichia</taxon>
        <taxon>Euplotida</taxon>
        <taxon>Euplotidae</taxon>
        <taxon>Moneuplotes</taxon>
    </lineage>
</organism>
<evidence type="ECO:0000256" key="1">
    <source>
        <dbReference type="ARBA" id="ARBA00011012"/>
    </source>
</evidence>
<dbReference type="Pfam" id="PF08569">
    <property type="entry name" value="Mo25"/>
    <property type="match status" value="1"/>
</dbReference>
<dbReference type="GO" id="GO:0043539">
    <property type="term" value="F:protein serine/threonine kinase activator activity"/>
    <property type="evidence" value="ECO:0007669"/>
    <property type="project" value="TreeGrafter"/>
</dbReference>
<protein>
    <submittedName>
        <fullName evidence="2">Uncharacterized protein</fullName>
    </submittedName>
</protein>
<dbReference type="PANTHER" id="PTHR10182">
    <property type="entry name" value="CALCIUM-BINDING PROTEIN 39-RELATED"/>
    <property type="match status" value="1"/>
</dbReference>